<evidence type="ECO:0000256" key="10">
    <source>
        <dbReference type="SAM" id="Phobius"/>
    </source>
</evidence>
<dbReference type="STRING" id="55544.A0A4D9DIM4"/>
<dbReference type="SUPFAM" id="SSF81321">
    <property type="entry name" value="Family A G protein-coupled receptor-like"/>
    <property type="match status" value="1"/>
</dbReference>
<dbReference type="InterPro" id="IPR017452">
    <property type="entry name" value="GPCR_Rhodpsn_7TM"/>
</dbReference>
<dbReference type="EMBL" id="QXTE01000596">
    <property type="protein sequence ID" value="TFJ96738.1"/>
    <property type="molecule type" value="Genomic_DNA"/>
</dbReference>
<dbReference type="InterPro" id="IPR047160">
    <property type="entry name" value="GP183-like"/>
</dbReference>
<evidence type="ECO:0000256" key="6">
    <source>
        <dbReference type="ARBA" id="ARBA00023157"/>
    </source>
</evidence>
<dbReference type="PROSITE" id="PS50262">
    <property type="entry name" value="G_PROTEIN_RECEP_F1_2"/>
    <property type="match status" value="1"/>
</dbReference>
<evidence type="ECO:0000313" key="13">
    <source>
        <dbReference type="Proteomes" id="UP000297703"/>
    </source>
</evidence>
<accession>A0A4D9DIM4</accession>
<organism evidence="12 13">
    <name type="scientific">Platysternon megacephalum</name>
    <name type="common">big-headed turtle</name>
    <dbReference type="NCBI Taxonomy" id="55544"/>
    <lineage>
        <taxon>Eukaryota</taxon>
        <taxon>Metazoa</taxon>
        <taxon>Chordata</taxon>
        <taxon>Craniata</taxon>
        <taxon>Vertebrata</taxon>
        <taxon>Euteleostomi</taxon>
        <taxon>Archelosauria</taxon>
        <taxon>Testudinata</taxon>
        <taxon>Testudines</taxon>
        <taxon>Cryptodira</taxon>
        <taxon>Durocryptodira</taxon>
        <taxon>Testudinoidea</taxon>
        <taxon>Platysternidae</taxon>
        <taxon>Platysternon</taxon>
    </lineage>
</organism>
<dbReference type="PROSITE" id="PS00237">
    <property type="entry name" value="G_PROTEIN_RECEP_F1_1"/>
    <property type="match status" value="1"/>
</dbReference>
<dbReference type="GO" id="GO:0008142">
    <property type="term" value="F:oxysterol binding"/>
    <property type="evidence" value="ECO:0007669"/>
    <property type="project" value="InterPro"/>
</dbReference>
<comment type="caution">
    <text evidence="12">The sequence shown here is derived from an EMBL/GenBank/DDBJ whole genome shotgun (WGS) entry which is preliminary data.</text>
</comment>
<dbReference type="PANTHER" id="PTHR24237">
    <property type="entry name" value="G-PROTEIN COUPLED RECEPTOR"/>
    <property type="match status" value="1"/>
</dbReference>
<protein>
    <submittedName>
        <fullName evidence="12">HLA class II histocompatibility antigen, DRB1-16 beta chain-like</fullName>
    </submittedName>
</protein>
<feature type="transmembrane region" description="Helical" evidence="10">
    <location>
        <begin position="96"/>
        <end position="117"/>
    </location>
</feature>
<evidence type="ECO:0000256" key="9">
    <source>
        <dbReference type="RuleBase" id="RU000688"/>
    </source>
</evidence>
<keyword evidence="4 9" id="KW-0297">G-protein coupled receptor</keyword>
<dbReference type="Proteomes" id="UP000297703">
    <property type="component" value="Unassembled WGS sequence"/>
</dbReference>
<dbReference type="OrthoDB" id="5960344at2759"/>
<evidence type="ECO:0000313" key="12">
    <source>
        <dbReference type="EMBL" id="TFJ96738.1"/>
    </source>
</evidence>
<feature type="transmembrane region" description="Helical" evidence="10">
    <location>
        <begin position="173"/>
        <end position="195"/>
    </location>
</feature>
<feature type="transmembrane region" description="Helical" evidence="10">
    <location>
        <begin position="63"/>
        <end position="84"/>
    </location>
</feature>
<keyword evidence="5 10" id="KW-0472">Membrane</keyword>
<feature type="domain" description="G-protein coupled receptors family 1 profile" evidence="11">
    <location>
        <begin position="75"/>
        <end position="334"/>
    </location>
</feature>
<dbReference type="CDD" id="cd14982">
    <property type="entry name" value="7tmA_purinoceptor-like"/>
    <property type="match status" value="1"/>
</dbReference>
<keyword evidence="7 9" id="KW-0675">Receptor</keyword>
<keyword evidence="8 9" id="KW-0807">Transducer</keyword>
<evidence type="ECO:0000256" key="8">
    <source>
        <dbReference type="ARBA" id="ARBA00023224"/>
    </source>
</evidence>
<feature type="transmembrane region" description="Helical" evidence="10">
    <location>
        <begin position="137"/>
        <end position="161"/>
    </location>
</feature>
<keyword evidence="2 9" id="KW-0812">Transmembrane</keyword>
<reference evidence="12 13" key="1">
    <citation type="submission" date="2019-04" db="EMBL/GenBank/DDBJ databases">
        <title>Draft genome of the big-headed turtle Platysternon megacephalum.</title>
        <authorList>
            <person name="Gong S."/>
        </authorList>
    </citation>
    <scope>NUCLEOTIDE SEQUENCE [LARGE SCALE GENOMIC DNA]</scope>
    <source>
        <strain evidence="12">DO16091913</strain>
        <tissue evidence="12">Muscle</tissue>
    </source>
</reference>
<evidence type="ECO:0000256" key="2">
    <source>
        <dbReference type="ARBA" id="ARBA00022692"/>
    </source>
</evidence>
<dbReference type="FunFam" id="1.20.1070.10:FF:000017">
    <property type="entry name" value="lysophosphatidic acid receptor 4"/>
    <property type="match status" value="1"/>
</dbReference>
<comment type="subcellular location">
    <subcellularLocation>
        <location evidence="1">Membrane</location>
        <topology evidence="1">Multi-pass membrane protein</topology>
    </subcellularLocation>
</comment>
<sequence length="393" mass="42507">MRGGAQFLCAKGVPRDTASFPPPLPPGTLRWPRWTLAANASALPPNETGCGEQADFQYVLFPVVYSLVFVLGLAGNLSVLWYFLRTRTATAPANIFLANLASLDLIFVLTLPFRVAYHALRNDWVFGEALCKITGSLFYANLYGSSLFLACICLERYVAVVHPLRSLRLRRPLYRVAGCLAVWALLAAAVLYLTLRGPLTRPFPDGRLACLENFSSDSWKGRISGVSLFAFAAGFLVPLALIGVCYPLIARRLLETPGMAPGSRAARRKALRTVLVVLAVFLLCFAPYHVTQVVHTLWRLGALEGCRLLHGTYAARRVTMALTSLNACLDPLVYYCAAERFAWSPPCSGRCCWGRPAASGDPQGSGLQALDNGASRGAQAETVTSSHGAHGGA</sequence>
<evidence type="ECO:0000256" key="3">
    <source>
        <dbReference type="ARBA" id="ARBA00022989"/>
    </source>
</evidence>
<dbReference type="InterPro" id="IPR000276">
    <property type="entry name" value="GPCR_Rhodpsn"/>
</dbReference>
<keyword evidence="3 10" id="KW-1133">Transmembrane helix</keyword>
<proteinExistence type="inferred from homology"/>
<dbReference type="PANTHER" id="PTHR24237:SF37">
    <property type="entry name" value="COAGULATION FACTOR II (THROMBIN) RECEPTOR-LIKE 2-RELATED"/>
    <property type="match status" value="1"/>
</dbReference>
<name>A0A4D9DIM4_9SAUR</name>
<dbReference type="AlphaFoldDB" id="A0A4D9DIM4"/>
<dbReference type="GO" id="GO:0016020">
    <property type="term" value="C:membrane"/>
    <property type="evidence" value="ECO:0007669"/>
    <property type="project" value="UniProtKB-SubCell"/>
</dbReference>
<gene>
    <name evidence="12" type="ORF">DR999_PMT21463</name>
</gene>
<evidence type="ECO:0000256" key="1">
    <source>
        <dbReference type="ARBA" id="ARBA00004141"/>
    </source>
</evidence>
<dbReference type="GO" id="GO:0004930">
    <property type="term" value="F:G protein-coupled receptor activity"/>
    <property type="evidence" value="ECO:0007669"/>
    <property type="project" value="UniProtKB-KW"/>
</dbReference>
<keyword evidence="6" id="KW-1015">Disulfide bond</keyword>
<comment type="similarity">
    <text evidence="9">Belongs to the G-protein coupled receptor 1 family.</text>
</comment>
<evidence type="ECO:0000256" key="7">
    <source>
        <dbReference type="ARBA" id="ARBA00023170"/>
    </source>
</evidence>
<dbReference type="Pfam" id="PF00001">
    <property type="entry name" value="7tm_1"/>
    <property type="match status" value="1"/>
</dbReference>
<evidence type="ECO:0000259" key="11">
    <source>
        <dbReference type="PROSITE" id="PS50262"/>
    </source>
</evidence>
<keyword evidence="13" id="KW-1185">Reference proteome</keyword>
<feature type="transmembrane region" description="Helical" evidence="10">
    <location>
        <begin position="270"/>
        <end position="290"/>
    </location>
</feature>
<feature type="transmembrane region" description="Helical" evidence="10">
    <location>
        <begin position="228"/>
        <end position="249"/>
    </location>
</feature>
<evidence type="ECO:0000256" key="5">
    <source>
        <dbReference type="ARBA" id="ARBA00023136"/>
    </source>
</evidence>
<reference evidence="12 13" key="2">
    <citation type="submission" date="2019-04" db="EMBL/GenBank/DDBJ databases">
        <title>The genome sequence of big-headed turtle.</title>
        <authorList>
            <person name="Gong S."/>
        </authorList>
    </citation>
    <scope>NUCLEOTIDE SEQUENCE [LARGE SCALE GENOMIC DNA]</scope>
    <source>
        <strain evidence="12">DO16091913</strain>
        <tissue evidence="12">Muscle</tissue>
    </source>
</reference>
<evidence type="ECO:0000256" key="4">
    <source>
        <dbReference type="ARBA" id="ARBA00023040"/>
    </source>
</evidence>
<dbReference type="PRINTS" id="PR01157">
    <property type="entry name" value="P2YPURNOCPTR"/>
</dbReference>
<dbReference type="PRINTS" id="PR00237">
    <property type="entry name" value="GPCRRHODOPSN"/>
</dbReference>
<dbReference type="Gene3D" id="1.20.1070.10">
    <property type="entry name" value="Rhodopsin 7-helix transmembrane proteins"/>
    <property type="match status" value="1"/>
</dbReference>